<evidence type="ECO:0008006" key="4">
    <source>
        <dbReference type="Google" id="ProtNLM"/>
    </source>
</evidence>
<dbReference type="AlphaFoldDB" id="K0I9R9"/>
<dbReference type="InterPro" id="IPR013762">
    <property type="entry name" value="Integrase-like_cat_sf"/>
</dbReference>
<dbReference type="GO" id="GO:0003677">
    <property type="term" value="F:DNA binding"/>
    <property type="evidence" value="ECO:0007669"/>
    <property type="project" value="InterPro"/>
</dbReference>
<accession>K0I9R9</accession>
<dbReference type="KEGG" id="nga:Ngar_c11290"/>
<dbReference type="Gene3D" id="1.10.443.10">
    <property type="entry name" value="Intergrase catalytic core"/>
    <property type="match status" value="1"/>
</dbReference>
<gene>
    <name evidence="2" type="ordered locus">Ngar_c11290</name>
</gene>
<keyword evidence="3" id="KW-1185">Reference proteome</keyword>
<sequence>MNIDLHTGARAFAMASMSLDRIAMSPAFRVEQFEPKIKKGSWFLTREGKWWVKYPTEECRAIVETAQDRLPKDRSFVFFDDAKSDRANCLRAGYFAKRMAVRFRKLFSELDKRSWLNEKTRIYALGDGLYFDGKPIHLFRHTMAQYYLAVTNWSLAYVASLGGWENTEILNKCYGGIPEHIKAQIARSLHVKFDTMNLNTAAMIQSIKF</sequence>
<protein>
    <recommendedName>
        <fullName evidence="4">Integrase family protein</fullName>
    </recommendedName>
</protein>
<dbReference type="STRING" id="1237085.Ngar_c11290"/>
<evidence type="ECO:0000256" key="1">
    <source>
        <dbReference type="ARBA" id="ARBA00023172"/>
    </source>
</evidence>
<organism evidence="2 3">
    <name type="scientific">Nitrososphaera gargensis (strain Ga9.2)</name>
    <dbReference type="NCBI Taxonomy" id="1237085"/>
    <lineage>
        <taxon>Archaea</taxon>
        <taxon>Nitrososphaerota</taxon>
        <taxon>Nitrososphaeria</taxon>
        <taxon>Nitrososphaerales</taxon>
        <taxon>Nitrososphaeraceae</taxon>
        <taxon>Nitrososphaera</taxon>
    </lineage>
</organism>
<proteinExistence type="predicted"/>
<dbReference type="GO" id="GO:0006310">
    <property type="term" value="P:DNA recombination"/>
    <property type="evidence" value="ECO:0007669"/>
    <property type="project" value="UniProtKB-KW"/>
</dbReference>
<reference evidence="2 3" key="1">
    <citation type="journal article" date="2012" name="Environ. Microbiol.">
        <title>The genome of the ammonia-oxidizing Candidatus Nitrososphaera gargensis: insights into metabolic versatility and environmental adaptations.</title>
        <authorList>
            <person name="Spang A."/>
            <person name="Poehlein A."/>
            <person name="Offre P."/>
            <person name="Zumbragel S."/>
            <person name="Haider S."/>
            <person name="Rychlik N."/>
            <person name="Nowka B."/>
            <person name="Schmeisser C."/>
            <person name="Lebedeva E.V."/>
            <person name="Rattei T."/>
            <person name="Bohm C."/>
            <person name="Schmid M."/>
            <person name="Galushko A."/>
            <person name="Hatzenpichler R."/>
            <person name="Weinmaier T."/>
            <person name="Daniel R."/>
            <person name="Schleper C."/>
            <person name="Spieck E."/>
            <person name="Streit W."/>
            <person name="Wagner M."/>
        </authorList>
    </citation>
    <scope>NUCLEOTIDE SEQUENCE [LARGE SCALE GENOMIC DNA]</scope>
    <source>
        <strain evidence="3">Ga9.2</strain>
    </source>
</reference>
<dbReference type="GO" id="GO:0015074">
    <property type="term" value="P:DNA integration"/>
    <property type="evidence" value="ECO:0007669"/>
    <property type="project" value="InterPro"/>
</dbReference>
<dbReference type="EMBL" id="CP002408">
    <property type="protein sequence ID" value="AFU58071.1"/>
    <property type="molecule type" value="Genomic_DNA"/>
</dbReference>
<evidence type="ECO:0000313" key="2">
    <source>
        <dbReference type="EMBL" id="AFU58071.1"/>
    </source>
</evidence>
<dbReference type="SUPFAM" id="SSF56349">
    <property type="entry name" value="DNA breaking-rejoining enzymes"/>
    <property type="match status" value="1"/>
</dbReference>
<dbReference type="HOGENOM" id="CLU_1313166_0_0_2"/>
<dbReference type="InterPro" id="IPR011010">
    <property type="entry name" value="DNA_brk_join_enz"/>
</dbReference>
<evidence type="ECO:0000313" key="3">
    <source>
        <dbReference type="Proteomes" id="UP000008037"/>
    </source>
</evidence>
<name>K0I9R9_NITGG</name>
<dbReference type="InParanoid" id="K0I9R9"/>
<dbReference type="BioCyc" id="CNIT1237085:G1324-1127-MONOMER"/>
<dbReference type="Proteomes" id="UP000008037">
    <property type="component" value="Chromosome"/>
</dbReference>
<keyword evidence="1" id="KW-0233">DNA recombination</keyword>